<keyword evidence="3" id="KW-1185">Reference proteome</keyword>
<feature type="compositionally biased region" description="Low complexity" evidence="1">
    <location>
        <begin position="91"/>
        <end position="120"/>
    </location>
</feature>
<gene>
    <name evidence="2" type="ORF">HNP55_000673</name>
</gene>
<evidence type="ECO:0000313" key="2">
    <source>
        <dbReference type="EMBL" id="MBB4842178.1"/>
    </source>
</evidence>
<feature type="compositionally biased region" description="Pro residues" evidence="1">
    <location>
        <begin position="54"/>
        <end position="90"/>
    </location>
</feature>
<dbReference type="AlphaFoldDB" id="A0A840L7I4"/>
<comment type="caution">
    <text evidence="2">The sequence shown here is derived from an EMBL/GenBank/DDBJ whole genome shotgun (WGS) entry which is preliminary data.</text>
</comment>
<dbReference type="RefSeq" id="WP_184296151.1">
    <property type="nucleotide sequence ID" value="NZ_JACHLP010000001.1"/>
</dbReference>
<name>A0A840L7I4_9BURK</name>
<protein>
    <submittedName>
        <fullName evidence="2">Uncharacterized protein</fullName>
    </submittedName>
</protein>
<evidence type="ECO:0000256" key="1">
    <source>
        <dbReference type="SAM" id="MobiDB-lite"/>
    </source>
</evidence>
<dbReference type="Proteomes" id="UP000562027">
    <property type="component" value="Unassembled WGS sequence"/>
</dbReference>
<dbReference type="EMBL" id="JACHLP010000001">
    <property type="protein sequence ID" value="MBB4842178.1"/>
    <property type="molecule type" value="Genomic_DNA"/>
</dbReference>
<sequence>MTKPLDPRRAGLLGLLALLHLGLAWLMLHQLRTQAAGAAPARTSISVSLLLDSPKPPKPSKPSPSPNPLPPKPAATLRPPPPVQTRPEPAPQATAVSSLATSLPATSAPATATAAQPPVTGSILDSEATRRALRMAAKTPLLSERAAGAMGEEPLSAEQKLAQEMKKAGTGDCLKGEFLGAGSGLLSIPFWLLAEARGKCSK</sequence>
<proteinExistence type="predicted"/>
<reference evidence="2 3" key="1">
    <citation type="submission" date="2020-08" db="EMBL/GenBank/DDBJ databases">
        <title>Functional genomics of gut bacteria from endangered species of beetles.</title>
        <authorList>
            <person name="Carlos-Shanley C."/>
        </authorList>
    </citation>
    <scope>NUCLEOTIDE SEQUENCE [LARGE SCALE GENOMIC DNA]</scope>
    <source>
        <strain evidence="2 3">S00239</strain>
    </source>
</reference>
<feature type="region of interest" description="Disordered" evidence="1">
    <location>
        <begin position="50"/>
        <end position="123"/>
    </location>
</feature>
<accession>A0A840L7I4</accession>
<evidence type="ECO:0000313" key="3">
    <source>
        <dbReference type="Proteomes" id="UP000562027"/>
    </source>
</evidence>
<organism evidence="2 3">
    <name type="scientific">Roseateles oligotrophus</name>
    <dbReference type="NCBI Taxonomy" id="1769250"/>
    <lineage>
        <taxon>Bacteria</taxon>
        <taxon>Pseudomonadati</taxon>
        <taxon>Pseudomonadota</taxon>
        <taxon>Betaproteobacteria</taxon>
        <taxon>Burkholderiales</taxon>
        <taxon>Sphaerotilaceae</taxon>
        <taxon>Roseateles</taxon>
    </lineage>
</organism>